<dbReference type="InterPro" id="IPR011013">
    <property type="entry name" value="Gal_mutarotase_sf_dom"/>
</dbReference>
<dbReference type="SUPFAM" id="SSF74650">
    <property type="entry name" value="Galactose mutarotase-like"/>
    <property type="match status" value="1"/>
</dbReference>
<dbReference type="OrthoDB" id="10261055at2759"/>
<dbReference type="EMBL" id="JANBPY010003053">
    <property type="protein sequence ID" value="KAJ1952876.1"/>
    <property type="molecule type" value="Genomic_DNA"/>
</dbReference>
<accession>A0A9W8E426</accession>
<dbReference type="GO" id="GO:0006013">
    <property type="term" value="P:mannose metabolic process"/>
    <property type="evidence" value="ECO:0007669"/>
    <property type="project" value="InterPro"/>
</dbReference>
<feature type="non-terminal residue" evidence="3">
    <location>
        <position position="1"/>
    </location>
</feature>
<dbReference type="GO" id="GO:0004559">
    <property type="term" value="F:alpha-mannosidase activity"/>
    <property type="evidence" value="ECO:0007669"/>
    <property type="project" value="UniProtKB-EC"/>
</dbReference>
<dbReference type="Pfam" id="PF17677">
    <property type="entry name" value="Glyco_hydro38C2"/>
    <property type="match status" value="1"/>
</dbReference>
<dbReference type="Pfam" id="PF07748">
    <property type="entry name" value="Glyco_hydro_38C"/>
    <property type="match status" value="1"/>
</dbReference>
<evidence type="ECO:0000259" key="2">
    <source>
        <dbReference type="Pfam" id="PF17677"/>
    </source>
</evidence>
<comment type="caution">
    <text evidence="3">The sequence shown here is derived from an EMBL/GenBank/DDBJ whole genome shotgun (WGS) entry which is preliminary data.</text>
</comment>
<keyword evidence="3" id="KW-0378">Hydrolase</keyword>
<keyword evidence="3" id="KW-0326">Glycosidase</keyword>
<gene>
    <name evidence="3" type="primary">AMS1</name>
    <name evidence="3" type="ORF">IWQ62_006122</name>
</gene>
<keyword evidence="4" id="KW-1185">Reference proteome</keyword>
<dbReference type="GO" id="GO:0009313">
    <property type="term" value="P:oligosaccharide catabolic process"/>
    <property type="evidence" value="ECO:0007669"/>
    <property type="project" value="TreeGrafter"/>
</dbReference>
<protein>
    <submittedName>
        <fullName evidence="3">Glycoside hydrolase, 38 vacuolar alpha mannosidase</fullName>
        <ecNumber evidence="3">3.2.1.24</ecNumber>
    </submittedName>
</protein>
<dbReference type="PANTHER" id="PTHR46017:SF1">
    <property type="entry name" value="ALPHA-MANNOSIDASE 2C1"/>
    <property type="match status" value="1"/>
</dbReference>
<feature type="domain" description="Glycosyl hydrolases family 38 C-terminal" evidence="2">
    <location>
        <begin position="237"/>
        <end position="311"/>
    </location>
</feature>
<dbReference type="GO" id="GO:0000329">
    <property type="term" value="C:fungal-type vacuole membrane"/>
    <property type="evidence" value="ECO:0007669"/>
    <property type="project" value="TreeGrafter"/>
</dbReference>
<feature type="domain" description="Glycosyl hydrolase family 38 C-terminal" evidence="1">
    <location>
        <begin position="4"/>
        <end position="174"/>
    </location>
</feature>
<dbReference type="PANTHER" id="PTHR46017">
    <property type="entry name" value="ALPHA-MANNOSIDASE 2C1"/>
    <property type="match status" value="1"/>
</dbReference>
<evidence type="ECO:0000313" key="4">
    <source>
        <dbReference type="Proteomes" id="UP001150925"/>
    </source>
</evidence>
<dbReference type="Gene3D" id="2.60.40.2220">
    <property type="match status" value="1"/>
</dbReference>
<dbReference type="EC" id="3.2.1.24" evidence="3"/>
<evidence type="ECO:0000259" key="1">
    <source>
        <dbReference type="Pfam" id="PF07748"/>
    </source>
</evidence>
<proteinExistence type="predicted"/>
<dbReference type="FunFam" id="2.70.98.30:FF:000001">
    <property type="entry name" value="alpha-mannosidase 2C1 isoform X2"/>
    <property type="match status" value="1"/>
</dbReference>
<dbReference type="InterPro" id="IPR011682">
    <property type="entry name" value="Glyco_hydro_38_C"/>
</dbReference>
<organism evidence="3 4">
    <name type="scientific">Dispira parvispora</name>
    <dbReference type="NCBI Taxonomy" id="1520584"/>
    <lineage>
        <taxon>Eukaryota</taxon>
        <taxon>Fungi</taxon>
        <taxon>Fungi incertae sedis</taxon>
        <taxon>Zoopagomycota</taxon>
        <taxon>Kickxellomycotina</taxon>
        <taxon>Dimargaritomycetes</taxon>
        <taxon>Dimargaritales</taxon>
        <taxon>Dimargaritaceae</taxon>
        <taxon>Dispira</taxon>
    </lineage>
</organism>
<dbReference type="GO" id="GO:0030246">
    <property type="term" value="F:carbohydrate binding"/>
    <property type="evidence" value="ECO:0007669"/>
    <property type="project" value="InterPro"/>
</dbReference>
<name>A0A9W8E426_9FUNG</name>
<dbReference type="Proteomes" id="UP001150925">
    <property type="component" value="Unassembled WGS sequence"/>
</dbReference>
<reference evidence="3" key="1">
    <citation type="submission" date="2022-07" db="EMBL/GenBank/DDBJ databases">
        <title>Phylogenomic reconstructions and comparative analyses of Kickxellomycotina fungi.</title>
        <authorList>
            <person name="Reynolds N.K."/>
            <person name="Stajich J.E."/>
            <person name="Barry K."/>
            <person name="Grigoriev I.V."/>
            <person name="Crous P."/>
            <person name="Smith M.E."/>
        </authorList>
    </citation>
    <scope>NUCLEOTIDE SEQUENCE</scope>
    <source>
        <strain evidence="3">RSA 1196</strain>
    </source>
</reference>
<sequence>GAQGNVLRLYEDIPIYWDAWDVEVYHLEKGRDVPPGEVQLMDDGPLVGSLVVNYRIGTASTCRQVVSLSAISPRLDFECTVDWHENRRILKAEFTVDITSDVATYETQFGWVQRPTHFNTTWDLAKFEVCGHKYADLSEYGYGVALFNDSKYGYSTYRNTMRLSLLRSPKAPDKHCDMGKHHFRYALYPHKGTFFESDVVQAAYQFNVPMRTQLCSTQNLTGTNWMNPLFRWEGASNVILETVKKAEDDDALIVRLYEAYGGQGRGTLVTLHKVRQAHRCNLLEDNQESLDWNHQTNGISLRLSPFQILTVKLYLQAPP</sequence>
<evidence type="ECO:0000313" key="3">
    <source>
        <dbReference type="EMBL" id="KAJ1952876.1"/>
    </source>
</evidence>
<dbReference type="Gene3D" id="2.70.98.30">
    <property type="entry name" value="Golgi alpha-mannosidase II, domain 4"/>
    <property type="match status" value="1"/>
</dbReference>
<dbReference type="AlphaFoldDB" id="A0A9W8E426"/>
<dbReference type="InterPro" id="IPR041147">
    <property type="entry name" value="GH38_C"/>
</dbReference>